<feature type="chain" id="PRO_5015548510" description="DUF2242 domain-containing protein" evidence="2">
    <location>
        <begin position="33"/>
        <end position="269"/>
    </location>
</feature>
<dbReference type="Pfam" id="PF10001">
    <property type="entry name" value="DUF2242"/>
    <property type="match status" value="1"/>
</dbReference>
<accession>A0A2S7AB94</accession>
<proteinExistence type="predicted"/>
<gene>
    <name evidence="3" type="ORF">XarjCFBP7645_18105</name>
</gene>
<evidence type="ECO:0000313" key="4">
    <source>
        <dbReference type="Proteomes" id="UP000239204"/>
    </source>
</evidence>
<comment type="caution">
    <text evidence="3">The sequence shown here is derived from an EMBL/GenBank/DDBJ whole genome shotgun (WGS) entry which is preliminary data.</text>
</comment>
<name>A0A2S7AB94_9XANT</name>
<evidence type="ECO:0008006" key="5">
    <source>
        <dbReference type="Google" id="ProtNLM"/>
    </source>
</evidence>
<dbReference type="AlphaFoldDB" id="A0A2S7AB94"/>
<sequence length="269" mass="27608">MLCAGSGCRNFPMSCSSLIARGALLGALATLAGCGGSKGDTMLMRESFNSDDTYSRSVASTSPQACEAARRVLLSQGYAVTRADAAAVEGSKNFQLKEAEQSEQLNLRISCATQDGGQAQVFVSALQDRYALKKSSTSASVGVGVLGSLSLPVGSSGDSLVRVSSTTVQDAAFYKRFFERLNSYLPKVTEAVPAAANAAQAPQVHTTPPAPAADARWGETAVSPATPASAPQPAATPVAQPPVAPLPVESQDPPPTPAKVPQTEPAAQQ</sequence>
<evidence type="ECO:0000256" key="2">
    <source>
        <dbReference type="SAM" id="SignalP"/>
    </source>
</evidence>
<feature type="region of interest" description="Disordered" evidence="1">
    <location>
        <begin position="198"/>
        <end position="269"/>
    </location>
</feature>
<evidence type="ECO:0000256" key="1">
    <source>
        <dbReference type="SAM" id="MobiDB-lite"/>
    </source>
</evidence>
<evidence type="ECO:0000313" key="3">
    <source>
        <dbReference type="EMBL" id="PPU06423.1"/>
    </source>
</evidence>
<dbReference type="EMBL" id="MIGY01000003">
    <property type="protein sequence ID" value="PPU06423.1"/>
    <property type="molecule type" value="Genomic_DNA"/>
</dbReference>
<protein>
    <recommendedName>
        <fullName evidence="5">DUF2242 domain-containing protein</fullName>
    </recommendedName>
</protein>
<feature type="compositionally biased region" description="Low complexity" evidence="1">
    <location>
        <begin position="220"/>
        <end position="238"/>
    </location>
</feature>
<dbReference type="Proteomes" id="UP000239204">
    <property type="component" value="Unassembled WGS sequence"/>
</dbReference>
<feature type="signal peptide" evidence="2">
    <location>
        <begin position="1"/>
        <end position="32"/>
    </location>
</feature>
<keyword evidence="2" id="KW-0732">Signal</keyword>
<organism evidence="3 4">
    <name type="scientific">Xanthomonas arboricola</name>
    <dbReference type="NCBI Taxonomy" id="56448"/>
    <lineage>
        <taxon>Bacteria</taxon>
        <taxon>Pseudomonadati</taxon>
        <taxon>Pseudomonadota</taxon>
        <taxon>Gammaproteobacteria</taxon>
        <taxon>Lysobacterales</taxon>
        <taxon>Lysobacteraceae</taxon>
        <taxon>Xanthomonas</taxon>
    </lineage>
</organism>
<dbReference type="InterPro" id="IPR018718">
    <property type="entry name" value="DUF2242"/>
</dbReference>
<reference evidence="3 4" key="1">
    <citation type="submission" date="2016-08" db="EMBL/GenBank/DDBJ databases">
        <title>Evolution of the type three secretion system and type three effector repertoires in Xanthomonas.</title>
        <authorList>
            <person name="Merda D."/>
            <person name="Briand M."/>
            <person name="Bosis E."/>
            <person name="Rousseau C."/>
            <person name="Portier P."/>
            <person name="Jacques M.-A."/>
            <person name="Fischer-Le Saux M."/>
        </authorList>
    </citation>
    <scope>NUCLEOTIDE SEQUENCE [LARGE SCALE GENOMIC DNA]</scope>
    <source>
        <strain evidence="3 4">CFBP 7645</strain>
    </source>
</reference>